<evidence type="ECO:0000313" key="1">
    <source>
        <dbReference type="EMBL" id="TDU89371.1"/>
    </source>
</evidence>
<gene>
    <name evidence="1" type="ORF">EV138_2935</name>
</gene>
<organism evidence="1 2">
    <name type="scientific">Kribbella voronezhensis</name>
    <dbReference type="NCBI Taxonomy" id="2512212"/>
    <lineage>
        <taxon>Bacteria</taxon>
        <taxon>Bacillati</taxon>
        <taxon>Actinomycetota</taxon>
        <taxon>Actinomycetes</taxon>
        <taxon>Propionibacteriales</taxon>
        <taxon>Kribbellaceae</taxon>
        <taxon>Kribbella</taxon>
    </lineage>
</organism>
<dbReference type="AlphaFoldDB" id="A0A4R7TBF4"/>
<sequence>MIPDRSPFHGVRAAQGVGRRAVLRGAVIGALAAAPVPFARRLTDGSDAAAAPASAQAPAAVSASCADLPLVGGAEFPIGLYWPPHPYATTVERYAQMREAGFTFLITGNYVDDSAILSQSLAIADQVGLKVLVASDPDVQNLASRFTISDDRSVPMSITTADARKLATDALNRYRGFGSFAGFSLGDEPPAGRFPSLAKAFAVAREVAPDYTPYSNLVPGSGSGYQSFVRQFVDTVHPPMLSFDRYPLLTSGEDTQYFANWAIIRSEGLRANIPTWTFVQSVEYNGHRFPTAAELLWQINTSLAYGCKGIQYFTYWQPDPARGEGFGRALTTADGTLTPLYTAAKTINTSWLSQVGVELKPLVSELAVHANETPPAGAAGFTPDSYLSGTSGSAAVLGRFRPTDAARTRWLLVANRQYNTSATTTVTLNQATVTKVSLFDPATRAYVAQADRTKVVATLAPGAAALYRLDA</sequence>
<dbReference type="InterPro" id="IPR017853">
    <property type="entry name" value="GH"/>
</dbReference>
<keyword evidence="2" id="KW-1185">Reference proteome</keyword>
<dbReference type="Gene3D" id="3.20.20.80">
    <property type="entry name" value="Glycosidases"/>
    <property type="match status" value="1"/>
</dbReference>
<accession>A0A4R7TBF4</accession>
<comment type="caution">
    <text evidence="1">The sequence shown here is derived from an EMBL/GenBank/DDBJ whole genome shotgun (WGS) entry which is preliminary data.</text>
</comment>
<dbReference type="PROSITE" id="PS51318">
    <property type="entry name" value="TAT"/>
    <property type="match status" value="1"/>
</dbReference>
<dbReference type="SUPFAM" id="SSF51445">
    <property type="entry name" value="(Trans)glycosidases"/>
    <property type="match status" value="1"/>
</dbReference>
<evidence type="ECO:0008006" key="3">
    <source>
        <dbReference type="Google" id="ProtNLM"/>
    </source>
</evidence>
<dbReference type="EMBL" id="SOCE01000001">
    <property type="protein sequence ID" value="TDU89371.1"/>
    <property type="molecule type" value="Genomic_DNA"/>
</dbReference>
<dbReference type="InterPro" id="IPR006311">
    <property type="entry name" value="TAT_signal"/>
</dbReference>
<name>A0A4R7TBF4_9ACTN</name>
<protein>
    <recommendedName>
        <fullName evidence="3">Beta-galactosidase-like protein</fullName>
    </recommendedName>
</protein>
<evidence type="ECO:0000313" key="2">
    <source>
        <dbReference type="Proteomes" id="UP000295151"/>
    </source>
</evidence>
<dbReference type="Proteomes" id="UP000295151">
    <property type="component" value="Unassembled WGS sequence"/>
</dbReference>
<reference evidence="1 2" key="1">
    <citation type="submission" date="2019-03" db="EMBL/GenBank/DDBJ databases">
        <title>Genomic Encyclopedia of Type Strains, Phase III (KMG-III): the genomes of soil and plant-associated and newly described type strains.</title>
        <authorList>
            <person name="Whitman W."/>
        </authorList>
    </citation>
    <scope>NUCLEOTIDE SEQUENCE [LARGE SCALE GENOMIC DNA]</scope>
    <source>
        <strain evidence="1 2">VKM Ac-2575</strain>
    </source>
</reference>
<proteinExistence type="predicted"/>